<dbReference type="PANTHER" id="PTHR42743">
    <property type="entry name" value="AMINO-ACID AMINOTRANSFERASE"/>
    <property type="match status" value="1"/>
</dbReference>
<dbReference type="InterPro" id="IPR036038">
    <property type="entry name" value="Aminotransferase-like"/>
</dbReference>
<dbReference type="InterPro" id="IPR005785">
    <property type="entry name" value="B_amino_transI"/>
</dbReference>
<gene>
    <name evidence="17 19" type="primary">ilvE</name>
    <name evidence="19" type="ORF">AFERRI_20183</name>
    <name evidence="18" type="ORF">BBC27_08900</name>
</gene>
<proteinExistence type="inferred from homology"/>
<evidence type="ECO:0000313" key="21">
    <source>
        <dbReference type="Proteomes" id="UP000193925"/>
    </source>
</evidence>
<dbReference type="UniPathway" id="UPA00049">
    <property type="reaction ID" value="UER00062"/>
</dbReference>
<evidence type="ECO:0000313" key="18">
    <source>
        <dbReference type="EMBL" id="OCB03243.1"/>
    </source>
</evidence>
<name>A0A1B9C010_9PROT</name>
<evidence type="ECO:0000256" key="9">
    <source>
        <dbReference type="ARBA" id="ARBA00022679"/>
    </source>
</evidence>
<evidence type="ECO:0000256" key="7">
    <source>
        <dbReference type="ARBA" id="ARBA00022576"/>
    </source>
</evidence>
<evidence type="ECO:0000256" key="8">
    <source>
        <dbReference type="ARBA" id="ARBA00022605"/>
    </source>
</evidence>
<dbReference type="GO" id="GO:0009099">
    <property type="term" value="P:L-valine biosynthetic process"/>
    <property type="evidence" value="ECO:0007669"/>
    <property type="project" value="UniProtKB-UniPathway"/>
</dbReference>
<comment type="cofactor">
    <cofactor evidence="1 16">
        <name>pyridoxal 5'-phosphate</name>
        <dbReference type="ChEBI" id="CHEBI:597326"/>
    </cofactor>
</comment>
<evidence type="ECO:0000256" key="11">
    <source>
        <dbReference type="ARBA" id="ARBA00023304"/>
    </source>
</evidence>
<dbReference type="InterPro" id="IPR050571">
    <property type="entry name" value="Class-IV_PLP-Dep_Aminotrnsfr"/>
</dbReference>
<evidence type="ECO:0000313" key="19">
    <source>
        <dbReference type="EMBL" id="SMH65401.1"/>
    </source>
</evidence>
<dbReference type="FunFam" id="3.20.10.10:FF:000001">
    <property type="entry name" value="Branched-chain-amino-acid aminotransferase"/>
    <property type="match status" value="1"/>
</dbReference>
<dbReference type="RefSeq" id="WP_014029639.1">
    <property type="nucleotide sequence ID" value="NZ_JAAZUD010000028.1"/>
</dbReference>
<dbReference type="Proteomes" id="UP000193925">
    <property type="component" value="Chromosome AFERRI"/>
</dbReference>
<dbReference type="Pfam" id="PF01063">
    <property type="entry name" value="Aminotran_4"/>
    <property type="match status" value="1"/>
</dbReference>
<dbReference type="GO" id="GO:0009097">
    <property type="term" value="P:isoleucine biosynthetic process"/>
    <property type="evidence" value="ECO:0007669"/>
    <property type="project" value="UniProtKB-UniPathway"/>
</dbReference>
<dbReference type="GO" id="GO:0004084">
    <property type="term" value="F:branched-chain-amino-acid transaminase activity"/>
    <property type="evidence" value="ECO:0007669"/>
    <property type="project" value="UniProtKB-EC"/>
</dbReference>
<evidence type="ECO:0000256" key="12">
    <source>
        <dbReference type="ARBA" id="ARBA00048212"/>
    </source>
</evidence>
<dbReference type="InterPro" id="IPR033939">
    <property type="entry name" value="BCAT_family"/>
</dbReference>
<dbReference type="GO" id="GO:0009098">
    <property type="term" value="P:L-leucine biosynthetic process"/>
    <property type="evidence" value="ECO:0007669"/>
    <property type="project" value="UniProtKB-UniPathway"/>
</dbReference>
<dbReference type="Gene3D" id="3.20.10.10">
    <property type="entry name" value="D-amino Acid Aminotransferase, subunit A, domain 2"/>
    <property type="match status" value="1"/>
</dbReference>
<protein>
    <recommendedName>
        <fullName evidence="17">Branched-chain-amino-acid aminotransferase</fullName>
        <shortName evidence="17">BCAT</shortName>
        <ecNumber evidence="17">2.6.1.42</ecNumber>
    </recommendedName>
</protein>
<dbReference type="InterPro" id="IPR043132">
    <property type="entry name" value="BCAT-like_C"/>
</dbReference>
<keyword evidence="10 16" id="KW-0663">Pyridoxal phosphate</keyword>
<reference evidence="19 21" key="2">
    <citation type="submission" date="2017-03" db="EMBL/GenBank/DDBJ databases">
        <authorList>
            <person name="Regsiter A."/>
            <person name="William W."/>
        </authorList>
    </citation>
    <scope>NUCLEOTIDE SEQUENCE [LARGE SCALE GENOMIC DNA]</scope>
    <source>
        <strain evidence="19">PRJEB5721</strain>
    </source>
</reference>
<comment type="catalytic activity">
    <reaction evidence="13 17">
        <text>L-isoleucine + 2-oxoglutarate = (S)-3-methyl-2-oxopentanoate + L-glutamate</text>
        <dbReference type="Rhea" id="RHEA:24801"/>
        <dbReference type="ChEBI" id="CHEBI:16810"/>
        <dbReference type="ChEBI" id="CHEBI:29985"/>
        <dbReference type="ChEBI" id="CHEBI:35146"/>
        <dbReference type="ChEBI" id="CHEBI:58045"/>
        <dbReference type="EC" id="2.6.1.42"/>
    </reaction>
</comment>
<evidence type="ECO:0000256" key="14">
    <source>
        <dbReference type="ARBA" id="ARBA00049229"/>
    </source>
</evidence>
<comment type="catalytic activity">
    <reaction evidence="12 17">
        <text>L-valine + 2-oxoglutarate = 3-methyl-2-oxobutanoate + L-glutamate</text>
        <dbReference type="Rhea" id="RHEA:24813"/>
        <dbReference type="ChEBI" id="CHEBI:11851"/>
        <dbReference type="ChEBI" id="CHEBI:16810"/>
        <dbReference type="ChEBI" id="CHEBI:29985"/>
        <dbReference type="ChEBI" id="CHEBI:57762"/>
        <dbReference type="EC" id="2.6.1.42"/>
    </reaction>
</comment>
<evidence type="ECO:0000256" key="3">
    <source>
        <dbReference type="ARBA" id="ARBA00004824"/>
    </source>
</evidence>
<dbReference type="EMBL" id="MASQ01000074">
    <property type="protein sequence ID" value="OCB03243.1"/>
    <property type="molecule type" value="Genomic_DNA"/>
</dbReference>
<dbReference type="PROSITE" id="PS00770">
    <property type="entry name" value="AA_TRANSFER_CLASS_4"/>
    <property type="match status" value="1"/>
</dbReference>
<dbReference type="CDD" id="cd01557">
    <property type="entry name" value="BCAT_beta_family"/>
    <property type="match status" value="1"/>
</dbReference>
<dbReference type="AlphaFoldDB" id="A0A1B9C010"/>
<accession>A0A1B9C010</accession>
<dbReference type="EC" id="2.6.1.42" evidence="17"/>
<evidence type="ECO:0000256" key="13">
    <source>
        <dbReference type="ARBA" id="ARBA00048798"/>
    </source>
</evidence>
<evidence type="ECO:0000256" key="2">
    <source>
        <dbReference type="ARBA" id="ARBA00003109"/>
    </source>
</evidence>
<keyword evidence="9 17" id="KW-0808">Transferase</keyword>
<dbReference type="EMBL" id="LT841305">
    <property type="protein sequence ID" value="SMH65401.1"/>
    <property type="molecule type" value="Genomic_DNA"/>
</dbReference>
<sequence>MSMAERDGFIWFDGKMVPWREATVHGLTHSLHYGMGCFEGERAYATPQGAAIFRLPEHTKRLFNSAKILQMEVPFTQDQINDATKEVIRANKLESAYIRPLFFYGAEGMGLSAKGLKVHALIAAWSWGSYLGQEALEKGIRVKVSSFSRHHVNVHLCKAKATGNYMNSMLAQREASSCGYDEALLLDREGYVAEGSGENIFMIRDGILYTPTLTSALEGITRDTILRFARDAGIPIVEKQLTRDEFYIADEAFFTGTAAEVTPIREIDGRVIGEGHRGPATEMLQSRYFDTVAGRREDHPEWLHHVG</sequence>
<comment type="pathway">
    <text evidence="5 17">Amino-acid biosynthesis; L-leucine biosynthesis; L-leucine from 3-methyl-2-oxobutanoate: step 4/4.</text>
</comment>
<dbReference type="UniPathway" id="UPA00048">
    <property type="reaction ID" value="UER00073"/>
</dbReference>
<dbReference type="Gene3D" id="3.30.470.10">
    <property type="match status" value="1"/>
</dbReference>
<dbReference type="InterPro" id="IPR018300">
    <property type="entry name" value="Aminotrans_IV_CS"/>
</dbReference>
<evidence type="ECO:0000256" key="15">
    <source>
        <dbReference type="RuleBase" id="RU004106"/>
    </source>
</evidence>
<keyword evidence="21" id="KW-1185">Reference proteome</keyword>
<comment type="pathway">
    <text evidence="3 17">Amino-acid biosynthesis; L-isoleucine biosynthesis; L-isoleucine from 2-oxobutanoate: step 4/4.</text>
</comment>
<evidence type="ECO:0000256" key="6">
    <source>
        <dbReference type="ARBA" id="ARBA00009320"/>
    </source>
</evidence>
<dbReference type="Proteomes" id="UP000093129">
    <property type="component" value="Unassembled WGS sequence"/>
</dbReference>
<reference evidence="18 20" key="1">
    <citation type="submission" date="2016-07" db="EMBL/GenBank/DDBJ databases">
        <title>Draft genome of a psychrotolerant acidophile Acidithiobacillus ferrivorans strain YL15.</title>
        <authorList>
            <person name="Peng T."/>
            <person name="Ma L."/>
            <person name="Nan M."/>
            <person name="An N."/>
            <person name="Wang M."/>
            <person name="Qiu G."/>
            <person name="Zeng W."/>
        </authorList>
    </citation>
    <scope>NUCLEOTIDE SEQUENCE [LARGE SCALE GENOMIC DNA]</scope>
    <source>
        <strain evidence="18 20">YL15</strain>
    </source>
</reference>
<dbReference type="UniPathway" id="UPA00047">
    <property type="reaction ID" value="UER00058"/>
</dbReference>
<dbReference type="SUPFAM" id="SSF56752">
    <property type="entry name" value="D-aminoacid aminotransferase-like PLP-dependent enzymes"/>
    <property type="match status" value="1"/>
</dbReference>
<organism evidence="18 20">
    <name type="scientific">Acidithiobacillus ferrivorans</name>
    <dbReference type="NCBI Taxonomy" id="160808"/>
    <lineage>
        <taxon>Bacteria</taxon>
        <taxon>Pseudomonadati</taxon>
        <taxon>Pseudomonadota</taxon>
        <taxon>Acidithiobacillia</taxon>
        <taxon>Acidithiobacillales</taxon>
        <taxon>Acidithiobacillaceae</taxon>
        <taxon>Acidithiobacillus</taxon>
    </lineage>
</organism>
<keyword evidence="11 17" id="KW-0100">Branched-chain amino acid biosynthesis</keyword>
<evidence type="ECO:0000256" key="1">
    <source>
        <dbReference type="ARBA" id="ARBA00001933"/>
    </source>
</evidence>
<dbReference type="OrthoDB" id="21319at2"/>
<evidence type="ECO:0000256" key="10">
    <source>
        <dbReference type="ARBA" id="ARBA00022898"/>
    </source>
</evidence>
<evidence type="ECO:0000256" key="4">
    <source>
        <dbReference type="ARBA" id="ARBA00004931"/>
    </source>
</evidence>
<evidence type="ECO:0000256" key="5">
    <source>
        <dbReference type="ARBA" id="ARBA00005072"/>
    </source>
</evidence>
<dbReference type="GO" id="GO:0006532">
    <property type="term" value="P:aspartate biosynthetic process"/>
    <property type="evidence" value="ECO:0007669"/>
    <property type="project" value="TreeGrafter"/>
</dbReference>
<evidence type="ECO:0000313" key="20">
    <source>
        <dbReference type="Proteomes" id="UP000093129"/>
    </source>
</evidence>
<dbReference type="NCBIfam" id="TIGR01122">
    <property type="entry name" value="ilvE_I"/>
    <property type="match status" value="1"/>
</dbReference>
<evidence type="ECO:0000256" key="17">
    <source>
        <dbReference type="RuleBase" id="RU364094"/>
    </source>
</evidence>
<dbReference type="NCBIfam" id="NF005146">
    <property type="entry name" value="PRK06606.1"/>
    <property type="match status" value="1"/>
</dbReference>
<comment type="catalytic activity">
    <reaction evidence="14 17">
        <text>L-leucine + 2-oxoglutarate = 4-methyl-2-oxopentanoate + L-glutamate</text>
        <dbReference type="Rhea" id="RHEA:18321"/>
        <dbReference type="ChEBI" id="CHEBI:16810"/>
        <dbReference type="ChEBI" id="CHEBI:17865"/>
        <dbReference type="ChEBI" id="CHEBI:29985"/>
        <dbReference type="ChEBI" id="CHEBI:57427"/>
        <dbReference type="EC" id="2.6.1.42"/>
    </reaction>
</comment>
<evidence type="ECO:0000256" key="16">
    <source>
        <dbReference type="RuleBase" id="RU004516"/>
    </source>
</evidence>
<comment type="function">
    <text evidence="2 17">Acts on leucine, isoleucine and valine.</text>
</comment>
<keyword evidence="8 17" id="KW-0028">Amino-acid biosynthesis</keyword>
<comment type="similarity">
    <text evidence="6 15">Belongs to the class-IV pyridoxal-phosphate-dependent aminotransferase family.</text>
</comment>
<dbReference type="PANTHER" id="PTHR42743:SF11">
    <property type="entry name" value="AMINODEOXYCHORISMATE LYASE"/>
    <property type="match status" value="1"/>
</dbReference>
<comment type="pathway">
    <text evidence="4 17">Amino-acid biosynthesis; L-valine biosynthesis; L-valine from pyruvate: step 4/4.</text>
</comment>
<dbReference type="GO" id="GO:0005829">
    <property type="term" value="C:cytosol"/>
    <property type="evidence" value="ECO:0007669"/>
    <property type="project" value="TreeGrafter"/>
</dbReference>
<keyword evidence="7 17" id="KW-0032">Aminotransferase</keyword>
<dbReference type="InterPro" id="IPR043131">
    <property type="entry name" value="BCAT-like_N"/>
</dbReference>
<dbReference type="InterPro" id="IPR001544">
    <property type="entry name" value="Aminotrans_IV"/>
</dbReference>